<dbReference type="STRING" id="656024.FsymDg_0325"/>
<proteinExistence type="predicted"/>
<evidence type="ECO:0000313" key="2">
    <source>
        <dbReference type="EMBL" id="AEH07893.1"/>
    </source>
</evidence>
<gene>
    <name evidence="2" type="ordered locus">FsymDg_0325</name>
</gene>
<keyword evidence="3" id="KW-1185">Reference proteome</keyword>
<dbReference type="RefSeq" id="WP_013871888.1">
    <property type="nucleotide sequence ID" value="NZ_CAAAFP010000027.1"/>
</dbReference>
<dbReference type="eggNOG" id="COG1960">
    <property type="taxonomic scope" value="Bacteria"/>
</dbReference>
<sequence length="334" mass="35190">MAILNDLDGPVPRRDQRWGVWDIDTPVSPLAARWGPDGWTLHGARPACSGARVLTHALVAAEITTAEAGEARQLFAVRLDDRGIAVAAGGRASRAMAGADTATVLFDGARAVAVGGPAGTSGRSATAATAYSDRPVFWHAAAGAAACWFGGAIGVARPLFAAGRLDRADHEGRSGYEGRSDHKDWTVRHGSVSGSANRYGATGRGGPGGHHWFADRRGRPLDARALVHLGRVDALLMAGRCVLETAAREIDADPGDTGGSARRRALQVRASVETCATEVIDLVGRALGPGPLCSDRGYARRVADLGFHLRHSHVEHDLETLANAVLDDLDPFWW</sequence>
<dbReference type="InterPro" id="IPR046373">
    <property type="entry name" value="Acyl-CoA_Oxase/DH_mid-dom_sf"/>
</dbReference>
<dbReference type="AlphaFoldDB" id="F8B4F2"/>
<evidence type="ECO:0000256" key="1">
    <source>
        <dbReference type="SAM" id="MobiDB-lite"/>
    </source>
</evidence>
<dbReference type="KEGG" id="fsy:FsymDg_0325"/>
<feature type="compositionally biased region" description="Basic and acidic residues" evidence="1">
    <location>
        <begin position="170"/>
        <end position="187"/>
    </location>
</feature>
<organism evidence="2 3">
    <name type="scientific">Candidatus Protofrankia datiscae</name>
    <dbReference type="NCBI Taxonomy" id="2716812"/>
    <lineage>
        <taxon>Bacteria</taxon>
        <taxon>Bacillati</taxon>
        <taxon>Actinomycetota</taxon>
        <taxon>Actinomycetes</taxon>
        <taxon>Frankiales</taxon>
        <taxon>Frankiaceae</taxon>
        <taxon>Protofrankia</taxon>
    </lineage>
</organism>
<name>F8B4F2_9ACTN</name>
<dbReference type="InterPro" id="IPR009100">
    <property type="entry name" value="AcylCoA_DH/oxidase_NM_dom_sf"/>
</dbReference>
<dbReference type="HOGENOM" id="CLU_058409_0_0_11"/>
<protein>
    <submittedName>
        <fullName evidence="2">Acyl-CoA dehydrogenase</fullName>
    </submittedName>
</protein>
<dbReference type="EMBL" id="CP002801">
    <property type="protein sequence ID" value="AEH07893.1"/>
    <property type="molecule type" value="Genomic_DNA"/>
</dbReference>
<reference evidence="2 3" key="1">
    <citation type="submission" date="2011-05" db="EMBL/GenBank/DDBJ databases">
        <title>Complete sequence of chromosome of Frankia symbiont of Datisca glomerata.</title>
        <authorList>
            <consortium name="US DOE Joint Genome Institute"/>
            <person name="Lucas S."/>
            <person name="Han J."/>
            <person name="Lapidus A."/>
            <person name="Cheng J.-F."/>
            <person name="Goodwin L."/>
            <person name="Pitluck S."/>
            <person name="Peters L."/>
            <person name="Mikhailova N."/>
            <person name="Chertkov O."/>
            <person name="Teshima H."/>
            <person name="Han C."/>
            <person name="Tapia R."/>
            <person name="Land M."/>
            <person name="Hauser L."/>
            <person name="Kyrpides N."/>
            <person name="Ivanova N."/>
            <person name="Pagani I."/>
            <person name="Berry A."/>
            <person name="Pawlowski K."/>
            <person name="Persson T."/>
            <person name="Vanden Heuvel B."/>
            <person name="Benson D."/>
            <person name="Woyke T."/>
        </authorList>
    </citation>
    <scope>NUCLEOTIDE SEQUENCE [LARGE SCALE GENOMIC DNA]</scope>
    <source>
        <strain evidence="3">4085684</strain>
    </source>
</reference>
<dbReference type="Gene3D" id="2.40.110.10">
    <property type="entry name" value="Butyryl-CoA Dehydrogenase, subunit A, domain 2"/>
    <property type="match status" value="1"/>
</dbReference>
<dbReference type="GO" id="GO:0016627">
    <property type="term" value="F:oxidoreductase activity, acting on the CH-CH group of donors"/>
    <property type="evidence" value="ECO:0007669"/>
    <property type="project" value="InterPro"/>
</dbReference>
<evidence type="ECO:0000313" key="3">
    <source>
        <dbReference type="Proteomes" id="UP000001549"/>
    </source>
</evidence>
<dbReference type="Proteomes" id="UP000001549">
    <property type="component" value="Chromosome"/>
</dbReference>
<dbReference type="SUPFAM" id="SSF56645">
    <property type="entry name" value="Acyl-CoA dehydrogenase NM domain-like"/>
    <property type="match status" value="1"/>
</dbReference>
<accession>F8B4F2</accession>
<feature type="region of interest" description="Disordered" evidence="1">
    <location>
        <begin position="170"/>
        <end position="213"/>
    </location>
</feature>